<comment type="subcellular location">
    <subcellularLocation>
        <location evidence="1">Membrane</location>
    </subcellularLocation>
</comment>
<dbReference type="GO" id="GO:0005886">
    <property type="term" value="C:plasma membrane"/>
    <property type="evidence" value="ECO:0007669"/>
    <property type="project" value="TreeGrafter"/>
</dbReference>
<dbReference type="SUPFAM" id="SSF58104">
    <property type="entry name" value="Methyl-accepting chemotaxis protein (MCP) signaling domain"/>
    <property type="match status" value="1"/>
</dbReference>
<dbReference type="InterPro" id="IPR004089">
    <property type="entry name" value="MCPsignal_dom"/>
</dbReference>
<name>A0A2W5DT89_9BURK</name>
<evidence type="ECO:0000256" key="4">
    <source>
        <dbReference type="PROSITE-ProRule" id="PRU00284"/>
    </source>
</evidence>
<evidence type="ECO:0000313" key="8">
    <source>
        <dbReference type="EMBL" id="PZP35155.1"/>
    </source>
</evidence>
<feature type="transmembrane region" description="Helical" evidence="6">
    <location>
        <begin position="78"/>
        <end position="97"/>
    </location>
</feature>
<reference evidence="8 9" key="1">
    <citation type="submission" date="2017-08" db="EMBL/GenBank/DDBJ databases">
        <title>Infants hospitalized years apart are colonized by the same room-sourced microbial strains.</title>
        <authorList>
            <person name="Brooks B."/>
            <person name="Olm M.R."/>
            <person name="Firek B.A."/>
            <person name="Baker R."/>
            <person name="Thomas B.C."/>
            <person name="Morowitz M.J."/>
            <person name="Banfield J.F."/>
        </authorList>
    </citation>
    <scope>NUCLEOTIDE SEQUENCE [LARGE SCALE GENOMIC DNA]</scope>
    <source>
        <strain evidence="8">S2_012_000_R2_81</strain>
    </source>
</reference>
<evidence type="ECO:0000256" key="5">
    <source>
        <dbReference type="SAM" id="Coils"/>
    </source>
</evidence>
<dbReference type="PROSITE" id="PS50111">
    <property type="entry name" value="CHEMOTAXIS_TRANSDUC_2"/>
    <property type="match status" value="1"/>
</dbReference>
<comment type="similarity">
    <text evidence="3">Belongs to the methyl-accepting chemotaxis (MCP) protein family.</text>
</comment>
<keyword evidence="6" id="KW-1133">Transmembrane helix</keyword>
<keyword evidence="6" id="KW-0472">Membrane</keyword>
<evidence type="ECO:0000313" key="9">
    <source>
        <dbReference type="Proteomes" id="UP000249633"/>
    </source>
</evidence>
<keyword evidence="5" id="KW-0175">Coiled coil</keyword>
<dbReference type="GO" id="GO:0007165">
    <property type="term" value="P:signal transduction"/>
    <property type="evidence" value="ECO:0007669"/>
    <property type="project" value="UniProtKB-KW"/>
</dbReference>
<feature type="coiled-coil region" evidence="5">
    <location>
        <begin position="438"/>
        <end position="483"/>
    </location>
</feature>
<dbReference type="AlphaFoldDB" id="A0A2W5DT89"/>
<comment type="caution">
    <text evidence="8">The sequence shown here is derived from an EMBL/GenBank/DDBJ whole genome shotgun (WGS) entry which is preliminary data.</text>
</comment>
<accession>A0A2W5DT89</accession>
<dbReference type="Gene3D" id="1.10.287.950">
    <property type="entry name" value="Methyl-accepting chemotaxis protein"/>
    <property type="match status" value="1"/>
</dbReference>
<dbReference type="PANTHER" id="PTHR43531:SF14">
    <property type="entry name" value="METHYL-ACCEPTING CHEMOTAXIS PROTEIN I-RELATED"/>
    <property type="match status" value="1"/>
</dbReference>
<feature type="transmembrane region" description="Helical" evidence="6">
    <location>
        <begin position="109"/>
        <end position="138"/>
    </location>
</feature>
<dbReference type="FunFam" id="1.10.287.950:FF:000001">
    <property type="entry name" value="Methyl-accepting chemotaxis sensory transducer"/>
    <property type="match status" value="1"/>
</dbReference>
<dbReference type="CDD" id="cd11386">
    <property type="entry name" value="MCP_signal"/>
    <property type="match status" value="1"/>
</dbReference>
<dbReference type="GO" id="GO:0004888">
    <property type="term" value="F:transmembrane signaling receptor activity"/>
    <property type="evidence" value="ECO:0007669"/>
    <property type="project" value="TreeGrafter"/>
</dbReference>
<dbReference type="SMART" id="SM00283">
    <property type="entry name" value="MA"/>
    <property type="match status" value="1"/>
</dbReference>
<dbReference type="GO" id="GO:0006935">
    <property type="term" value="P:chemotaxis"/>
    <property type="evidence" value="ECO:0007669"/>
    <property type="project" value="TreeGrafter"/>
</dbReference>
<dbReference type="Proteomes" id="UP000249633">
    <property type="component" value="Unassembled WGS sequence"/>
</dbReference>
<keyword evidence="2" id="KW-0488">Methylation</keyword>
<sequence>MNDFVMRAPGGARHAGSAPSGQQQVWRQASLLLLVCQGLYLLLSLGLGLYFGGLGLALGLGLLLMGLSLMVHRLWGDGLFGANLMAALAMAMVALHIQLARGLIELHFGVFVTLAFLLVYRHWAPIVSGALAIAIHHVLFDRLQAGGMGVYCLSEPGFLRVMLHAGYVVAQTAMECLIALEMYKRMHEQLGLVGLVEHVADEGQIRLDTADQHTTGMAARLQQVLERIHGVVHQVKQAAISIDGASAEIAAGNQDLSVRTEKTAASLQSTASQMDTLTQAVGHTAGSAREAHGLAGGAAEAAQRGSGVVQQVIATMQAIDTSAGRIADITGLIDSIAFQTNILALNAAVEAARAGEQGKGFAVVASEVRTLAQRSAEAARDIKSLIAQSTEQVAEGSSLVGSAGEAMREIEASVEKVAQLIGDIAGSAAEQSDGIARVNQAIAALDQATQQNAALVEQSAAAAESLREQAQRLSGEVSAFQTRGA</sequence>
<evidence type="ECO:0000256" key="2">
    <source>
        <dbReference type="ARBA" id="ARBA00022481"/>
    </source>
</evidence>
<protein>
    <submittedName>
        <fullName evidence="8">Chemotaxis protein</fullName>
    </submittedName>
</protein>
<evidence type="ECO:0000256" key="1">
    <source>
        <dbReference type="ARBA" id="ARBA00004370"/>
    </source>
</evidence>
<organism evidence="8 9">
    <name type="scientific">Roseateles depolymerans</name>
    <dbReference type="NCBI Taxonomy" id="76731"/>
    <lineage>
        <taxon>Bacteria</taxon>
        <taxon>Pseudomonadati</taxon>
        <taxon>Pseudomonadota</taxon>
        <taxon>Betaproteobacteria</taxon>
        <taxon>Burkholderiales</taxon>
        <taxon>Sphaerotilaceae</taxon>
        <taxon>Roseateles</taxon>
    </lineage>
</organism>
<keyword evidence="4" id="KW-0807">Transducer</keyword>
<dbReference type="EMBL" id="QFOD01000003">
    <property type="protein sequence ID" value="PZP35155.1"/>
    <property type="molecule type" value="Genomic_DNA"/>
</dbReference>
<gene>
    <name evidence="8" type="ORF">DI603_04575</name>
</gene>
<evidence type="ECO:0000256" key="3">
    <source>
        <dbReference type="ARBA" id="ARBA00029447"/>
    </source>
</evidence>
<dbReference type="InterPro" id="IPR051310">
    <property type="entry name" value="MCP_chemotaxis"/>
</dbReference>
<dbReference type="Pfam" id="PF00015">
    <property type="entry name" value="MCPsignal"/>
    <property type="match status" value="1"/>
</dbReference>
<proteinExistence type="inferred from homology"/>
<keyword evidence="6" id="KW-0812">Transmembrane</keyword>
<evidence type="ECO:0000256" key="6">
    <source>
        <dbReference type="SAM" id="Phobius"/>
    </source>
</evidence>
<feature type="domain" description="Methyl-accepting transducer" evidence="7">
    <location>
        <begin position="238"/>
        <end position="467"/>
    </location>
</feature>
<dbReference type="PANTHER" id="PTHR43531">
    <property type="entry name" value="PROTEIN ICFG"/>
    <property type="match status" value="1"/>
</dbReference>
<evidence type="ECO:0000259" key="7">
    <source>
        <dbReference type="PROSITE" id="PS50111"/>
    </source>
</evidence>